<feature type="chain" id="PRO_5002739451" description="Surface-adhesin protein E-like domain-containing protein" evidence="1">
    <location>
        <begin position="21"/>
        <end position="145"/>
    </location>
</feature>
<dbReference type="AlphaFoldDB" id="A9I8V6"/>
<gene>
    <name evidence="3" type="ordered locus">Bpet0962</name>
</gene>
<dbReference type="EMBL" id="AM902716">
    <property type="protein sequence ID" value="CAP41294.1"/>
    <property type="molecule type" value="Genomic_DNA"/>
</dbReference>
<dbReference type="KEGG" id="bpt:Bpet0962"/>
<organism evidence="3 4">
    <name type="scientific">Bordetella petrii (strain ATCC BAA-461 / DSM 12804 / CCUG 43448 / CIP 107267 / Se-1111R)</name>
    <dbReference type="NCBI Taxonomy" id="340100"/>
    <lineage>
        <taxon>Bacteria</taxon>
        <taxon>Pseudomonadati</taxon>
        <taxon>Pseudomonadota</taxon>
        <taxon>Betaproteobacteria</taxon>
        <taxon>Burkholderiales</taxon>
        <taxon>Alcaligenaceae</taxon>
        <taxon>Bordetella</taxon>
    </lineage>
</organism>
<dbReference type="Proteomes" id="UP000001225">
    <property type="component" value="Chromosome"/>
</dbReference>
<name>A9I8V6_BORPD</name>
<dbReference type="STRING" id="94624.Bpet0962"/>
<evidence type="ECO:0000313" key="3">
    <source>
        <dbReference type="EMBL" id="CAP41294.1"/>
    </source>
</evidence>
<feature type="signal peptide" evidence="1">
    <location>
        <begin position="1"/>
        <end position="20"/>
    </location>
</feature>
<accession>A9I8V6</accession>
<evidence type="ECO:0000256" key="1">
    <source>
        <dbReference type="SAM" id="SignalP"/>
    </source>
</evidence>
<proteinExistence type="predicted"/>
<reference evidence="3 4" key="1">
    <citation type="journal article" date="2008" name="BMC Genomics">
        <title>The missing link: Bordetella petrii is endowed with both the metabolic versatility of environmental bacteria and virulence traits of pathogenic Bordetellae.</title>
        <authorList>
            <person name="Gross R."/>
            <person name="Guzman C.A."/>
            <person name="Sebaihia M."/>
            <person name="Martins Dos Santos V.A."/>
            <person name="Pieper D.H."/>
            <person name="Koebnik R."/>
            <person name="Lechner M."/>
            <person name="Bartels D."/>
            <person name="Buhrmester J."/>
            <person name="Choudhuri J.V."/>
            <person name="Ebensen T."/>
            <person name="Gaigalat L."/>
            <person name="Herrmann S."/>
            <person name="Khachane A.N."/>
            <person name="Larisch C."/>
            <person name="Link S."/>
            <person name="Linke B."/>
            <person name="Meyer F."/>
            <person name="Mormann S."/>
            <person name="Nakunst D."/>
            <person name="Rueckert C."/>
            <person name="Schneiker-Bekel S."/>
            <person name="Schulze K."/>
            <person name="Vorhoelter F.J."/>
            <person name="Yevsa T."/>
            <person name="Engle J.T."/>
            <person name="Goldman W.E."/>
            <person name="Puehler A."/>
            <person name="Goebel U.B."/>
            <person name="Goesmann A."/>
            <person name="Bloecker H."/>
            <person name="Kaiser O."/>
            <person name="Martinez-Arias R."/>
        </authorList>
    </citation>
    <scope>NUCLEOTIDE SEQUENCE [LARGE SCALE GENOMIC DNA]</scope>
    <source>
        <strain evidence="4">ATCC BAA-461 / DSM 12804 / CCUG 43448 / CIP 107267 / Se-1111R</strain>
    </source>
</reference>
<dbReference type="InterPro" id="IPR031939">
    <property type="entry name" value="Adhesin_E-like"/>
</dbReference>
<evidence type="ECO:0000259" key="2">
    <source>
        <dbReference type="Pfam" id="PF16747"/>
    </source>
</evidence>
<keyword evidence="1" id="KW-0732">Signal</keyword>
<dbReference type="Pfam" id="PF16747">
    <property type="entry name" value="Adhesin_E"/>
    <property type="match status" value="1"/>
</dbReference>
<evidence type="ECO:0000313" key="4">
    <source>
        <dbReference type="Proteomes" id="UP000001225"/>
    </source>
</evidence>
<keyword evidence="4" id="KW-1185">Reference proteome</keyword>
<protein>
    <recommendedName>
        <fullName evidence="2">Surface-adhesin protein E-like domain-containing protein</fullName>
    </recommendedName>
</protein>
<sequence length="145" mass="15780">MRLPILFVSAALLPALSVGASWVSMGNGEDAEVFYAADGMQHFNGIATAWMRESFFQPQTAKKQGYQFDQVKVRRLFDCAEGTAGVMQAAMLSHGEQVDMLAFPYDLAKQTLQPVPANSFVQQVMNMACARPEAPFVRNGGPSGD</sequence>
<feature type="domain" description="Surface-adhesin protein E-like" evidence="2">
    <location>
        <begin position="22"/>
        <end position="130"/>
    </location>
</feature>